<accession>A0ABR0U4W3</accession>
<evidence type="ECO:0000313" key="4">
    <source>
        <dbReference type="EMBL" id="KAK6117534.1"/>
    </source>
</evidence>
<keyword evidence="2" id="KW-0732">Signal</keyword>
<proteinExistence type="predicted"/>
<dbReference type="Proteomes" id="UP001318860">
    <property type="component" value="Unassembled WGS sequence"/>
</dbReference>
<keyword evidence="5" id="KW-1185">Reference proteome</keyword>
<feature type="signal peptide" evidence="2">
    <location>
        <begin position="1"/>
        <end position="18"/>
    </location>
</feature>
<organism evidence="4 5">
    <name type="scientific">Rehmannia glutinosa</name>
    <name type="common">Chinese foxglove</name>
    <dbReference type="NCBI Taxonomy" id="99300"/>
    <lineage>
        <taxon>Eukaryota</taxon>
        <taxon>Viridiplantae</taxon>
        <taxon>Streptophyta</taxon>
        <taxon>Embryophyta</taxon>
        <taxon>Tracheophyta</taxon>
        <taxon>Spermatophyta</taxon>
        <taxon>Magnoliopsida</taxon>
        <taxon>eudicotyledons</taxon>
        <taxon>Gunneridae</taxon>
        <taxon>Pentapetalae</taxon>
        <taxon>asterids</taxon>
        <taxon>lamiids</taxon>
        <taxon>Lamiales</taxon>
        <taxon>Orobanchaceae</taxon>
        <taxon>Rehmannieae</taxon>
        <taxon>Rehmannia</taxon>
    </lineage>
</organism>
<comment type="caution">
    <text evidence="4">The sequence shown here is derived from an EMBL/GenBank/DDBJ whole genome shotgun (WGS) entry which is preliminary data.</text>
</comment>
<gene>
    <name evidence="4" type="ORF">DH2020_048713</name>
</gene>
<dbReference type="Pfam" id="PF10536">
    <property type="entry name" value="PMD"/>
    <property type="match status" value="1"/>
</dbReference>
<dbReference type="InterPro" id="IPR019557">
    <property type="entry name" value="AminoTfrase-like_pln_mobile"/>
</dbReference>
<evidence type="ECO:0000313" key="5">
    <source>
        <dbReference type="Proteomes" id="UP001318860"/>
    </source>
</evidence>
<feature type="coiled-coil region" evidence="1">
    <location>
        <begin position="736"/>
        <end position="784"/>
    </location>
</feature>
<evidence type="ECO:0000259" key="3">
    <source>
        <dbReference type="Pfam" id="PF10536"/>
    </source>
</evidence>
<feature type="chain" id="PRO_5045832993" description="Aminotransferase-like plant mobile domain-containing protein" evidence="2">
    <location>
        <begin position="19"/>
        <end position="815"/>
    </location>
</feature>
<evidence type="ECO:0000256" key="2">
    <source>
        <dbReference type="SAM" id="SignalP"/>
    </source>
</evidence>
<keyword evidence="1" id="KW-0175">Coiled coil</keyword>
<evidence type="ECO:0000256" key="1">
    <source>
        <dbReference type="SAM" id="Coils"/>
    </source>
</evidence>
<sequence length="815" mass="92688">MSIAISDLFLLLVQVAFSLRANIFYQLKLDNTFTMVFFKDDYSPSGVRHLVILDDESESIERDEWSKEIPSSKTSKTWTLQATHHQQSAELTPLPTLGCHIIEGQAKLGDDIKFTGEFHYIKVYWEWTEDVLSCCKNSLQKVKIYDAVYASLFTYANNSNIMRAFCEAWCPSTNTLLTSFGVLSISLWDLHTLAGLPITGSLYDEVIPCAKELSGLDEAASRFLPHSCGYLLQAYHHLRKIVNGSQSSQVPISEWIRFWSKKLTKYNKPPPRTEKKRVARPKSIYNPLGNLDVHGEWSHAEKASFLKINIKEILREETYLAAFLACWLCVFVLPNDDINMIRPSTFKMAGIMVSGRTVGLAVPILASIYKGLNKIAGSSRPSRVYSTFPVHFVHGWLAHYFKTHHQVWQGVRGPKMTTFSGEGDEKYYDPADARKRIHKGELISLTCTMITKEKDFTYVDNGNAEEFEWNYFLAIRSNYLPLRQGGYFIVEPYSPHRFSCQFGFYQMVLGVLKRDVRRASLDEGIHYWRLCTLSKTFSKACLPCMTPNAKKFSYEDYKTWWNKVHGCYFQENIASLINMEQSDELPRGTKPNNGGGLVDPNSEASLHVAPLANEPKKDSGSLPSQDVDDIADHPLQIETFAEDLEKDLVNIDDDESQGSQRSIVRLNELARNSTVDKTTREETHNLAKATKTPHCATFSVFEGGKFLCKHQREFLQNMWSDLREKLASTSIDFISSIKEDDDLESIKKEIDSLQKRKKNLIASLKQQQELLQSAQAEVFDIEEEITAIESISPLSDEAVESLKVSTLHLEPPKKS</sequence>
<dbReference type="PANTHER" id="PTHR36607:SF23">
    <property type="entry name" value="AMINOTRANSFERASE-LIKE PLANT MOBILE DOMAIN-CONTAINING PROTEIN"/>
    <property type="match status" value="1"/>
</dbReference>
<dbReference type="EMBL" id="JABTTQ020003436">
    <property type="protein sequence ID" value="KAK6117534.1"/>
    <property type="molecule type" value="Genomic_DNA"/>
</dbReference>
<protein>
    <recommendedName>
        <fullName evidence="3">Aminotransferase-like plant mobile domain-containing protein</fullName>
    </recommendedName>
</protein>
<name>A0ABR0U4W3_REHGL</name>
<dbReference type="PANTHER" id="PTHR36607">
    <property type="entry name" value="1,2-DIHYDROXY-3-KETO-5-METHYLTHIOPENTENE DIOXYGENASE 4"/>
    <property type="match status" value="1"/>
</dbReference>
<reference evidence="4 5" key="1">
    <citation type="journal article" date="2021" name="Comput. Struct. Biotechnol. J.">
        <title>De novo genome assembly of the potent medicinal plant Rehmannia glutinosa using nanopore technology.</title>
        <authorList>
            <person name="Ma L."/>
            <person name="Dong C."/>
            <person name="Song C."/>
            <person name="Wang X."/>
            <person name="Zheng X."/>
            <person name="Niu Y."/>
            <person name="Chen S."/>
            <person name="Feng W."/>
        </authorList>
    </citation>
    <scope>NUCLEOTIDE SEQUENCE [LARGE SCALE GENOMIC DNA]</scope>
    <source>
        <strain evidence="4">DH-2019</strain>
    </source>
</reference>
<feature type="domain" description="Aminotransferase-like plant mobile" evidence="3">
    <location>
        <begin position="310"/>
        <end position="561"/>
    </location>
</feature>